<name>E8LIG9_SUCHY</name>
<dbReference type="InterPro" id="IPR005631">
    <property type="entry name" value="SDH"/>
</dbReference>
<keyword evidence="4" id="KW-0963">Cytoplasm</keyword>
<dbReference type="GO" id="GO:0006105">
    <property type="term" value="P:succinate metabolic process"/>
    <property type="evidence" value="ECO:0007669"/>
    <property type="project" value="TreeGrafter"/>
</dbReference>
<dbReference type="GO" id="GO:0005737">
    <property type="term" value="C:cytoplasm"/>
    <property type="evidence" value="ECO:0007669"/>
    <property type="project" value="UniProtKB-SubCell"/>
</dbReference>
<comment type="similarity">
    <text evidence="2">Belongs to the SdhE FAD assembly factor family.</text>
</comment>
<protein>
    <recommendedName>
        <fullName evidence="3">FAD assembly factor SdhE</fullName>
    </recommendedName>
</protein>
<dbReference type="EMBL" id="AEVO01000022">
    <property type="protein sequence ID" value="EFY07696.1"/>
    <property type="molecule type" value="Genomic_DNA"/>
</dbReference>
<proteinExistence type="inferred from homology"/>
<dbReference type="STRING" id="762983.HMPREF9444_00481"/>
<keyword evidence="7" id="KW-1185">Reference proteome</keyword>
<dbReference type="PANTHER" id="PTHR39585">
    <property type="entry name" value="FAD ASSEMBLY FACTOR SDHE"/>
    <property type="match status" value="1"/>
</dbReference>
<comment type="caution">
    <text evidence="6">The sequence shown here is derived from an EMBL/GenBank/DDBJ whole genome shotgun (WGS) entry which is preliminary data.</text>
</comment>
<evidence type="ECO:0000256" key="5">
    <source>
        <dbReference type="ARBA" id="ARBA00023186"/>
    </source>
</evidence>
<reference evidence="6 7" key="1">
    <citation type="submission" date="2011-01" db="EMBL/GenBank/DDBJ databases">
        <authorList>
            <person name="Weinstock G."/>
            <person name="Sodergren E."/>
            <person name="Clifton S."/>
            <person name="Fulton L."/>
            <person name="Fulton B."/>
            <person name="Courtney L."/>
            <person name="Fronick C."/>
            <person name="Harrison M."/>
            <person name="Strong C."/>
            <person name="Farmer C."/>
            <person name="Delahaunty K."/>
            <person name="Markovic C."/>
            <person name="Hall O."/>
            <person name="Minx P."/>
            <person name="Tomlinson C."/>
            <person name="Mitreva M."/>
            <person name="Hou S."/>
            <person name="Chen J."/>
            <person name="Wollam A."/>
            <person name="Pepin K.H."/>
            <person name="Johnson M."/>
            <person name="Bhonagiri V."/>
            <person name="Zhang X."/>
            <person name="Suruliraj S."/>
            <person name="Warren W."/>
            <person name="Chinwalla A."/>
            <person name="Mardis E.R."/>
            <person name="Wilson R.K."/>
        </authorList>
    </citation>
    <scope>NUCLEOTIDE SEQUENCE [LARGE SCALE GENOMIC DNA]</scope>
    <source>
        <strain evidence="7">DSM 22608 / JCM 16073 / KCTC 15190 / YIT 12066</strain>
    </source>
</reference>
<dbReference type="AlphaFoldDB" id="E8LIG9"/>
<dbReference type="Proteomes" id="UP000018458">
    <property type="component" value="Unassembled WGS sequence"/>
</dbReference>
<evidence type="ECO:0000256" key="4">
    <source>
        <dbReference type="ARBA" id="ARBA00022490"/>
    </source>
</evidence>
<evidence type="ECO:0000313" key="6">
    <source>
        <dbReference type="EMBL" id="EFY07696.1"/>
    </source>
</evidence>
<evidence type="ECO:0000256" key="2">
    <source>
        <dbReference type="ARBA" id="ARBA00008571"/>
    </source>
</evidence>
<dbReference type="HOGENOM" id="CLU_103054_2_2_6"/>
<dbReference type="RefSeq" id="WP_009142702.1">
    <property type="nucleotide sequence ID" value="NZ_GL830960.1"/>
</dbReference>
<gene>
    <name evidence="6" type="ORF">HMPREF9444_00481</name>
</gene>
<dbReference type="PANTHER" id="PTHR39585:SF1">
    <property type="entry name" value="FAD ASSEMBLY FACTOR SDHE"/>
    <property type="match status" value="1"/>
</dbReference>
<dbReference type="InterPro" id="IPR036714">
    <property type="entry name" value="SDH_sf"/>
</dbReference>
<evidence type="ECO:0000256" key="3">
    <source>
        <dbReference type="ARBA" id="ARBA00019418"/>
    </source>
</evidence>
<dbReference type="eggNOG" id="COG2938">
    <property type="taxonomic scope" value="Bacteria"/>
</dbReference>
<accession>E8LIG9</accession>
<comment type="subcellular location">
    <subcellularLocation>
        <location evidence="1">Cytoplasm</location>
    </subcellularLocation>
</comment>
<dbReference type="Gene3D" id="1.10.150.250">
    <property type="entry name" value="Flavinator of succinate dehydrogenase"/>
    <property type="match status" value="1"/>
</dbReference>
<sequence length="89" mass="10353">MQDIEWGKIKWQSRRGMRELDLMLLPFVEHDLPNMDEAAVDAYIDLLKATDLELFRWLHGSAEPDSKSRKDMIATIIKCHEGRKGREGV</sequence>
<dbReference type="OrthoDB" id="9180899at2"/>
<dbReference type="SUPFAM" id="SSF109910">
    <property type="entry name" value="YgfY-like"/>
    <property type="match status" value="1"/>
</dbReference>
<evidence type="ECO:0000313" key="7">
    <source>
        <dbReference type="Proteomes" id="UP000018458"/>
    </source>
</evidence>
<keyword evidence="5" id="KW-0143">Chaperone</keyword>
<dbReference type="InterPro" id="IPR050531">
    <property type="entry name" value="SdhE_FAD_assembly_factor"/>
</dbReference>
<dbReference type="Pfam" id="PF03937">
    <property type="entry name" value="Sdh5"/>
    <property type="match status" value="1"/>
</dbReference>
<organism evidence="6 7">
    <name type="scientific">Succinatimonas hippei (strain DSM 22608 / JCM 16073 / KCTC 15190 / YIT 12066)</name>
    <dbReference type="NCBI Taxonomy" id="762983"/>
    <lineage>
        <taxon>Bacteria</taxon>
        <taxon>Pseudomonadati</taxon>
        <taxon>Pseudomonadota</taxon>
        <taxon>Gammaproteobacteria</taxon>
        <taxon>Aeromonadales</taxon>
        <taxon>Succinivibrionaceae</taxon>
        <taxon>Succinatimonas</taxon>
    </lineage>
</organism>
<evidence type="ECO:0000256" key="1">
    <source>
        <dbReference type="ARBA" id="ARBA00004496"/>
    </source>
</evidence>